<dbReference type="GO" id="GO:0019287">
    <property type="term" value="P:isopentenyl diphosphate biosynthetic process, mevalonate pathway"/>
    <property type="evidence" value="ECO:0007669"/>
    <property type="project" value="InterPro"/>
</dbReference>
<dbReference type="InterPro" id="IPR005935">
    <property type="entry name" value="Mev_decarb"/>
</dbReference>
<dbReference type="GO" id="GO:0005524">
    <property type="term" value="F:ATP binding"/>
    <property type="evidence" value="ECO:0007669"/>
    <property type="project" value="UniProtKB-KW"/>
</dbReference>
<evidence type="ECO:0000256" key="3">
    <source>
        <dbReference type="ARBA" id="ARBA00022516"/>
    </source>
</evidence>
<evidence type="ECO:0000256" key="4">
    <source>
        <dbReference type="ARBA" id="ARBA00022741"/>
    </source>
</evidence>
<dbReference type="FunFam" id="3.30.230.10:FF:000072">
    <property type="entry name" value="Diphosphomevalonate decarboxylase"/>
    <property type="match status" value="1"/>
</dbReference>
<gene>
    <name evidence="10" type="ORF">FD46_GL001341</name>
</gene>
<evidence type="ECO:0000256" key="1">
    <source>
        <dbReference type="ARBA" id="ARBA00008831"/>
    </source>
</evidence>
<keyword evidence="11" id="KW-1185">Reference proteome</keyword>
<dbReference type="PATRIC" id="fig|1423777.3.peg.1386"/>
<dbReference type="InterPro" id="IPR029765">
    <property type="entry name" value="Mev_diP_decarb"/>
</dbReference>
<dbReference type="InterPro" id="IPR036554">
    <property type="entry name" value="GHMP_kinase_C_sf"/>
</dbReference>
<proteinExistence type="inferred from homology"/>
<evidence type="ECO:0000313" key="10">
    <source>
        <dbReference type="EMBL" id="KRL04221.1"/>
    </source>
</evidence>
<dbReference type="InterPro" id="IPR020568">
    <property type="entry name" value="Ribosomal_Su5_D2-typ_SF"/>
</dbReference>
<dbReference type="GO" id="GO:0005829">
    <property type="term" value="C:cytosol"/>
    <property type="evidence" value="ECO:0007669"/>
    <property type="project" value="InterPro"/>
</dbReference>
<keyword evidence="5" id="KW-0067">ATP-binding</keyword>
<dbReference type="GO" id="GO:0004163">
    <property type="term" value="F:diphosphomevalonate decarboxylase activity"/>
    <property type="evidence" value="ECO:0007669"/>
    <property type="project" value="UniProtKB-EC"/>
</dbReference>
<dbReference type="InterPro" id="IPR014721">
    <property type="entry name" value="Ribsml_uS5_D2-typ_fold_subgr"/>
</dbReference>
<dbReference type="EC" id="4.1.1.33" evidence="2"/>
<dbReference type="Pfam" id="PF18376">
    <property type="entry name" value="MDD_C"/>
    <property type="match status" value="1"/>
</dbReference>
<dbReference type="SUPFAM" id="SSF55060">
    <property type="entry name" value="GHMP Kinase, C-terminal domain"/>
    <property type="match status" value="1"/>
</dbReference>
<dbReference type="Proteomes" id="UP000051686">
    <property type="component" value="Unassembled WGS sequence"/>
</dbReference>
<keyword evidence="3" id="KW-0444">Lipid biosynthesis</keyword>
<reference evidence="10 11" key="1">
    <citation type="journal article" date="2015" name="Genome Announc.">
        <title>Expanding the biotechnology potential of lactobacilli through comparative genomics of 213 strains and associated genera.</title>
        <authorList>
            <person name="Sun Z."/>
            <person name="Harris H.M."/>
            <person name="McCann A."/>
            <person name="Guo C."/>
            <person name="Argimon S."/>
            <person name="Zhang W."/>
            <person name="Yang X."/>
            <person name="Jeffery I.B."/>
            <person name="Cooney J.C."/>
            <person name="Kagawa T.F."/>
            <person name="Liu W."/>
            <person name="Song Y."/>
            <person name="Salvetti E."/>
            <person name="Wrobel A."/>
            <person name="Rasinkangas P."/>
            <person name="Parkhill J."/>
            <person name="Rea M.C."/>
            <person name="O'Sullivan O."/>
            <person name="Ritari J."/>
            <person name="Douillard F.P."/>
            <person name="Paul Ross R."/>
            <person name="Yang R."/>
            <person name="Briner A.E."/>
            <person name="Felis G.E."/>
            <person name="de Vos W.M."/>
            <person name="Barrangou R."/>
            <person name="Klaenhammer T.R."/>
            <person name="Caufield P.W."/>
            <person name="Cui Y."/>
            <person name="Zhang H."/>
            <person name="O'Toole P.W."/>
        </authorList>
    </citation>
    <scope>NUCLEOTIDE SEQUENCE [LARGE SCALE GENOMIC DNA]</scope>
    <source>
        <strain evidence="10 11">DSM 19972</strain>
    </source>
</reference>
<keyword evidence="7" id="KW-0456">Lyase</keyword>
<sequence length="325" mass="35826">MRTEKYTARAHTNIALIKYWGKLDQDLIIPMNSSLSLTLDKFYTDTSVFFDSDLDQDSFILDGVRQQNTKVTHVLDLLRRFSGEKRFAVVESFNHVPSAAGLASSASAFAALSLAASKAAGLNLDRRALSRLARRGSGSATRSIYGGFVEWQQGHDDASSYAVPLEENLGWNICMIAVVINAKQKKISSRVGMQRVVSTSPYYEGWKKTAKEDLIAIKRAIKQRNLERVGMIAEENALKMHALNLSARPHFSYFEPGSLLAMKIVENLRSEGISCYYTLDAGPNVKIICAKKDTEVILSALESSFSRKDLIVAGPGPGAELIDNP</sequence>
<evidence type="ECO:0000259" key="8">
    <source>
        <dbReference type="Pfam" id="PF18376"/>
    </source>
</evidence>
<dbReference type="PIRSF" id="PIRSF015950">
    <property type="entry name" value="Mev_P_decrbx"/>
    <property type="match status" value="1"/>
</dbReference>
<accession>A0A0R1M7B4</accession>
<evidence type="ECO:0000259" key="9">
    <source>
        <dbReference type="Pfam" id="PF22700"/>
    </source>
</evidence>
<dbReference type="RefSeq" id="WP_057896204.1">
    <property type="nucleotide sequence ID" value="NZ_AZEH01000039.1"/>
</dbReference>
<evidence type="ECO:0000313" key="11">
    <source>
        <dbReference type="Proteomes" id="UP000051686"/>
    </source>
</evidence>
<protein>
    <recommendedName>
        <fullName evidence="2">diphosphomevalonate decarboxylase</fullName>
        <ecNumber evidence="2">4.1.1.33</ecNumber>
    </recommendedName>
</protein>
<dbReference type="AlphaFoldDB" id="A0A0R1M7B4"/>
<evidence type="ECO:0000256" key="5">
    <source>
        <dbReference type="ARBA" id="ARBA00022840"/>
    </source>
</evidence>
<keyword evidence="6" id="KW-0443">Lipid metabolism</keyword>
<name>A0A0R1M7B4_9LACO</name>
<feature type="domain" description="Mvd1 C-terminal" evidence="8">
    <location>
        <begin position="176"/>
        <end position="308"/>
    </location>
</feature>
<dbReference type="InterPro" id="IPR041431">
    <property type="entry name" value="Mvd1_C"/>
</dbReference>
<evidence type="ECO:0000256" key="2">
    <source>
        <dbReference type="ARBA" id="ARBA00012296"/>
    </source>
</evidence>
<dbReference type="STRING" id="1423777.FD46_GL001341"/>
<comment type="similarity">
    <text evidence="1">Belongs to the diphosphomevalonate decarboxylase family.</text>
</comment>
<dbReference type="OrthoDB" id="5498344at2"/>
<evidence type="ECO:0000256" key="7">
    <source>
        <dbReference type="ARBA" id="ARBA00023239"/>
    </source>
</evidence>
<dbReference type="EMBL" id="AZEH01000039">
    <property type="protein sequence ID" value="KRL04221.1"/>
    <property type="molecule type" value="Genomic_DNA"/>
</dbReference>
<keyword evidence="4" id="KW-0547">Nucleotide-binding</keyword>
<dbReference type="PANTHER" id="PTHR10977">
    <property type="entry name" value="DIPHOSPHOMEVALONATE DECARBOXYLASE"/>
    <property type="match status" value="1"/>
</dbReference>
<comment type="caution">
    <text evidence="10">The sequence shown here is derived from an EMBL/GenBank/DDBJ whole genome shotgun (WGS) entry which is preliminary data.</text>
</comment>
<dbReference type="PANTHER" id="PTHR10977:SF3">
    <property type="entry name" value="DIPHOSPHOMEVALONATE DECARBOXYLASE"/>
    <property type="match status" value="1"/>
</dbReference>
<dbReference type="SUPFAM" id="SSF54211">
    <property type="entry name" value="Ribosomal protein S5 domain 2-like"/>
    <property type="match status" value="1"/>
</dbReference>
<dbReference type="InterPro" id="IPR053859">
    <property type="entry name" value="MVD-like_N"/>
</dbReference>
<dbReference type="Gene3D" id="3.30.70.890">
    <property type="entry name" value="GHMP kinase, C-terminal domain"/>
    <property type="match status" value="1"/>
</dbReference>
<dbReference type="Gene3D" id="3.30.230.10">
    <property type="match status" value="1"/>
</dbReference>
<organism evidence="10 11">
    <name type="scientific">Liquorilactobacillus oeni DSM 19972</name>
    <dbReference type="NCBI Taxonomy" id="1423777"/>
    <lineage>
        <taxon>Bacteria</taxon>
        <taxon>Bacillati</taxon>
        <taxon>Bacillota</taxon>
        <taxon>Bacilli</taxon>
        <taxon>Lactobacillales</taxon>
        <taxon>Lactobacillaceae</taxon>
        <taxon>Liquorilactobacillus</taxon>
    </lineage>
</organism>
<dbReference type="NCBIfam" id="TIGR01240">
    <property type="entry name" value="mevDPdecarb"/>
    <property type="match status" value="1"/>
</dbReference>
<feature type="domain" description="Diphosphomevalonate decarboxylase-like N-terminal" evidence="9">
    <location>
        <begin position="10"/>
        <end position="162"/>
    </location>
</feature>
<evidence type="ECO:0000256" key="6">
    <source>
        <dbReference type="ARBA" id="ARBA00023098"/>
    </source>
</evidence>
<dbReference type="Pfam" id="PF22700">
    <property type="entry name" value="MVD-like_N"/>
    <property type="match status" value="1"/>
</dbReference>